<keyword evidence="3" id="KW-0614">Plasmid</keyword>
<dbReference type="Pfam" id="PF08348">
    <property type="entry name" value="PAS_6"/>
    <property type="match status" value="1"/>
</dbReference>
<accession>A0ABY8TCS9</accession>
<dbReference type="InterPro" id="IPR013559">
    <property type="entry name" value="YheO"/>
</dbReference>
<evidence type="ECO:0000313" key="4">
    <source>
        <dbReference type="Proteomes" id="UP001233264"/>
    </source>
</evidence>
<geneLocation type="plasmid" evidence="3 4">
    <name>pSkuCCBAU71714a</name>
</geneLocation>
<dbReference type="RefSeq" id="WP_010967255.1">
    <property type="nucleotide sequence ID" value="NZ_CP120366.1"/>
</dbReference>
<feature type="domain" description="YheO-like" evidence="1">
    <location>
        <begin position="16"/>
        <end position="119"/>
    </location>
</feature>
<dbReference type="PANTHER" id="PTHR35568">
    <property type="entry name" value="TRANSCRIPTIONAL REGULATOR DAUR"/>
    <property type="match status" value="1"/>
</dbReference>
<gene>
    <name evidence="3" type="ORF">PZL22_005856</name>
</gene>
<evidence type="ECO:0000313" key="3">
    <source>
        <dbReference type="EMBL" id="WHS95718.1"/>
    </source>
</evidence>
<proteinExistence type="predicted"/>
<sequence length="222" mass="24212">MKKKDQELGKGIGPELSPFVPVCDAIANLFAPFAEVVLHDMASASVVYIAGNFSKREFGDPSNLEEIDFKPADVLIGPYEKTNWDGRRIKSISSVLRTASGKEVGVLCINVDVSVFENILLTLQTFVSLPATAGKLDSLFRDDWFERINSYIRHWTTSRGLNISDLSRAQKKELVQALADDGAFSGKNAAGYICRLLGMGRATVYNYLNGDAAKVAGGNSKQ</sequence>
<dbReference type="InterPro" id="IPR039445">
    <property type="entry name" value="DauR-like_HTH"/>
</dbReference>
<dbReference type="InterPro" id="IPR039446">
    <property type="entry name" value="DauR-like"/>
</dbReference>
<protein>
    <submittedName>
        <fullName evidence="3">Transcriptional regulator</fullName>
    </submittedName>
</protein>
<keyword evidence="4" id="KW-1185">Reference proteome</keyword>
<dbReference type="Proteomes" id="UP001233264">
    <property type="component" value="Plasmid pSkuCCBAU71714a"/>
</dbReference>
<dbReference type="PANTHER" id="PTHR35568:SF1">
    <property type="entry name" value="TRANSCRIPTIONAL REGULATOR DAUR"/>
    <property type="match status" value="1"/>
</dbReference>
<evidence type="ECO:0000259" key="2">
    <source>
        <dbReference type="Pfam" id="PF13309"/>
    </source>
</evidence>
<feature type="domain" description="Transcriptional regulator DauR-like HTH" evidence="2">
    <location>
        <begin position="148"/>
        <end position="209"/>
    </location>
</feature>
<reference evidence="3 4" key="1">
    <citation type="submission" date="2023-03" db="EMBL/GenBank/DDBJ databases">
        <authorList>
            <person name="Menendez E."/>
            <person name="Kaur S."/>
            <person name="Flores-Felix J.D."/>
            <person name="diCenzo G.C."/>
            <person name="Peix A."/>
            <person name="Velazquez E."/>
        </authorList>
    </citation>
    <scope>NUCLEOTIDE SEQUENCE [LARGE SCALE GENOMIC DNA]</scope>
    <source>
        <strain evidence="3 4">CCBAU 71714</strain>
        <plasmid evidence="3 4">pSkuCCBAU71714a</plasmid>
    </source>
</reference>
<dbReference type="EMBL" id="CP120366">
    <property type="protein sequence ID" value="WHS95718.1"/>
    <property type="molecule type" value="Genomic_DNA"/>
</dbReference>
<name>A0ABY8TCS9_9HYPH</name>
<evidence type="ECO:0000259" key="1">
    <source>
        <dbReference type="Pfam" id="PF08348"/>
    </source>
</evidence>
<dbReference type="Pfam" id="PF13309">
    <property type="entry name" value="HTH_22"/>
    <property type="match status" value="1"/>
</dbReference>
<organism evidence="3 4">
    <name type="scientific">Sinorhizobium kummerowiae</name>
    <dbReference type="NCBI Taxonomy" id="158892"/>
    <lineage>
        <taxon>Bacteria</taxon>
        <taxon>Pseudomonadati</taxon>
        <taxon>Pseudomonadota</taxon>
        <taxon>Alphaproteobacteria</taxon>
        <taxon>Hyphomicrobiales</taxon>
        <taxon>Rhizobiaceae</taxon>
        <taxon>Sinorhizobium/Ensifer group</taxon>
        <taxon>Sinorhizobium</taxon>
    </lineage>
</organism>